<dbReference type="EMBL" id="FNYY01000002">
    <property type="protein sequence ID" value="SEI96636.1"/>
    <property type="molecule type" value="Genomic_DNA"/>
</dbReference>
<comment type="caution">
    <text evidence="1">The sequence shown here is derived from an EMBL/GenBank/DDBJ whole genome shotgun (WGS) entry which is preliminary data.</text>
</comment>
<dbReference type="AlphaFoldDB" id="A0A975W836"/>
<dbReference type="GeneID" id="80817355"/>
<reference evidence="1 2" key="1">
    <citation type="submission" date="2016-10" db="EMBL/GenBank/DDBJ databases">
        <authorList>
            <person name="Varghese N."/>
            <person name="Submissions S."/>
        </authorList>
    </citation>
    <scope>NUCLEOTIDE SEQUENCE [LARGE SCALE GENOMIC DNA]</scope>
    <source>
        <strain evidence="1 2">FF3</strain>
    </source>
</reference>
<sequence length="97" mass="10415">MRLIRLSFCLSLAACTQFPELADSEGPAVDAAPYPRLLSVEELAAVPEATTSTALAEGLLARIRGLEARTARLRRPAIDRGTRARMARGVGEIVLPE</sequence>
<name>A0A975W836_9RHOB</name>
<evidence type="ECO:0000313" key="2">
    <source>
        <dbReference type="Proteomes" id="UP000182932"/>
    </source>
</evidence>
<evidence type="ECO:0000313" key="1">
    <source>
        <dbReference type="EMBL" id="SEI96636.1"/>
    </source>
</evidence>
<accession>A0A975W836</accession>
<proteinExistence type="predicted"/>
<protein>
    <submittedName>
        <fullName evidence="1">Uncharacterized protein</fullName>
    </submittedName>
</protein>
<organism evidence="1 2">
    <name type="scientific">Marinovum algicola</name>
    <dbReference type="NCBI Taxonomy" id="42444"/>
    <lineage>
        <taxon>Bacteria</taxon>
        <taxon>Pseudomonadati</taxon>
        <taxon>Pseudomonadota</taxon>
        <taxon>Alphaproteobacteria</taxon>
        <taxon>Rhodobacterales</taxon>
        <taxon>Roseobacteraceae</taxon>
        <taxon>Marinovum</taxon>
    </lineage>
</organism>
<dbReference type="RefSeq" id="WP_074835408.1">
    <property type="nucleotide sequence ID" value="NZ_CBDCHJ010000006.1"/>
</dbReference>
<keyword evidence="2" id="KW-1185">Reference proteome</keyword>
<dbReference type="Proteomes" id="UP000182932">
    <property type="component" value="Unassembled WGS sequence"/>
</dbReference>
<gene>
    <name evidence="1" type="ORF">SAMN04487940_102505</name>
</gene>